<sequence>MGLTLVAILTAAMLLPGILAVRIFYRAGQTNEVEPTVPSLGSTQGIALVGMFSVVVHFLYAFLLREGPGWLRATGVQLIDLPAPNPYDILRMREAGQATPDHVFALFFGLACLCLLAMAVGWVSGLLVVRGGDPAIFHGPLGGLLTTKRDDDGFVTAYVLSKLEKDGRAVGYQGTVASLLRDDDRFPAKVLLRQVSVFYLEFADDRPVRREMAETIDWIALSAADWHNIAFRVFKVVDDMQEQPASTGGPTAPLPRWLRVPVMFLAIASGARLLLGSRPNHGD</sequence>
<dbReference type="EMBL" id="FNBI01000001">
    <property type="protein sequence ID" value="SDE72939.1"/>
    <property type="molecule type" value="Genomic_DNA"/>
</dbReference>
<dbReference type="Proteomes" id="UP000436801">
    <property type="component" value="Unassembled WGS sequence"/>
</dbReference>
<name>A0A1G7FAL4_9SPHN</name>
<accession>A0A1G7FAL4</accession>
<evidence type="ECO:0000313" key="2">
    <source>
        <dbReference type="EMBL" id="MWC45349.1"/>
    </source>
</evidence>
<proteinExistence type="predicted"/>
<gene>
    <name evidence="2" type="ORF">GQR91_17175</name>
    <name evidence="3" type="ORF">SAMN05216557_101315</name>
</gene>
<evidence type="ECO:0000313" key="4">
    <source>
        <dbReference type="Proteomes" id="UP000323502"/>
    </source>
</evidence>
<keyword evidence="1" id="KW-1133">Transmembrane helix</keyword>
<dbReference type="OrthoDB" id="7572084at2"/>
<dbReference type="EMBL" id="WSUT01000005">
    <property type="protein sequence ID" value="MWC45349.1"/>
    <property type="molecule type" value="Genomic_DNA"/>
</dbReference>
<dbReference type="AlphaFoldDB" id="A0A1G7FAL4"/>
<dbReference type="RefSeq" id="WP_149680914.1">
    <property type="nucleotide sequence ID" value="NZ_FNBI01000001.1"/>
</dbReference>
<keyword evidence="1" id="KW-0472">Membrane</keyword>
<reference evidence="3 4" key="1">
    <citation type="submission" date="2016-10" db="EMBL/GenBank/DDBJ databases">
        <authorList>
            <person name="Varghese N."/>
            <person name="Submissions S."/>
        </authorList>
    </citation>
    <scope>NUCLEOTIDE SEQUENCE [LARGE SCALE GENOMIC DNA]</scope>
    <source>
        <strain evidence="3 4">S7-754</strain>
    </source>
</reference>
<reference evidence="2 5" key="2">
    <citation type="submission" date="2019-12" db="EMBL/GenBank/DDBJ databases">
        <authorList>
            <person name="Zheng J."/>
        </authorList>
    </citation>
    <scope>NUCLEOTIDE SEQUENCE [LARGE SCALE GENOMIC DNA]</scope>
    <source>
        <strain evidence="2 5">DSM 27347</strain>
    </source>
</reference>
<dbReference type="Proteomes" id="UP000323502">
    <property type="component" value="Unassembled WGS sequence"/>
</dbReference>
<protein>
    <submittedName>
        <fullName evidence="3">Uncharacterized protein</fullName>
    </submittedName>
</protein>
<keyword evidence="4" id="KW-1185">Reference proteome</keyword>
<feature type="transmembrane region" description="Helical" evidence="1">
    <location>
        <begin position="44"/>
        <end position="63"/>
    </location>
</feature>
<evidence type="ECO:0000313" key="5">
    <source>
        <dbReference type="Proteomes" id="UP000436801"/>
    </source>
</evidence>
<feature type="transmembrane region" description="Helical" evidence="1">
    <location>
        <begin position="103"/>
        <end position="123"/>
    </location>
</feature>
<organism evidence="3 4">
    <name type="scientific">Sphingomonas carotinifaciens</name>
    <dbReference type="NCBI Taxonomy" id="1166323"/>
    <lineage>
        <taxon>Bacteria</taxon>
        <taxon>Pseudomonadati</taxon>
        <taxon>Pseudomonadota</taxon>
        <taxon>Alphaproteobacteria</taxon>
        <taxon>Sphingomonadales</taxon>
        <taxon>Sphingomonadaceae</taxon>
        <taxon>Sphingomonas</taxon>
    </lineage>
</organism>
<evidence type="ECO:0000313" key="3">
    <source>
        <dbReference type="EMBL" id="SDE72939.1"/>
    </source>
</evidence>
<keyword evidence="1" id="KW-0812">Transmembrane</keyword>
<evidence type="ECO:0000256" key="1">
    <source>
        <dbReference type="SAM" id="Phobius"/>
    </source>
</evidence>